<evidence type="ECO:0000313" key="2">
    <source>
        <dbReference type="EMBL" id="KJV56636.1"/>
    </source>
</evidence>
<keyword evidence="3" id="KW-1185">Reference proteome</keyword>
<feature type="region of interest" description="Disordered" evidence="1">
    <location>
        <begin position="376"/>
        <end position="398"/>
    </location>
</feature>
<dbReference type="RefSeq" id="WP_045797103.1">
    <property type="nucleotide sequence ID" value="NZ_LANP01000007.1"/>
</dbReference>
<name>A0A0F3MLV9_9RICK</name>
<accession>A0A0F3MLV9</accession>
<comment type="caution">
    <text evidence="2">The sequence shown here is derived from an EMBL/GenBank/DDBJ whole genome shotgun (WGS) entry which is preliminary data.</text>
</comment>
<dbReference type="AlphaFoldDB" id="A0A0F3MLV9"/>
<dbReference type="PATRIC" id="fig|1359168.3.peg.1115"/>
<protein>
    <submittedName>
        <fullName evidence="2">Uncharacterized protein</fullName>
    </submittedName>
</protein>
<dbReference type="Proteomes" id="UP000033616">
    <property type="component" value="Unassembled WGS sequence"/>
</dbReference>
<organism evidence="2 3">
    <name type="scientific">Orientia chuto str. Dubai</name>
    <dbReference type="NCBI Taxonomy" id="1359168"/>
    <lineage>
        <taxon>Bacteria</taxon>
        <taxon>Pseudomonadati</taxon>
        <taxon>Pseudomonadota</taxon>
        <taxon>Alphaproteobacteria</taxon>
        <taxon>Rickettsiales</taxon>
        <taxon>Rickettsiaceae</taxon>
        <taxon>Rickettsieae</taxon>
        <taxon>Orientia</taxon>
    </lineage>
</organism>
<proteinExistence type="predicted"/>
<dbReference type="EMBL" id="LANP01000007">
    <property type="protein sequence ID" value="KJV56636.1"/>
    <property type="molecule type" value="Genomic_DNA"/>
</dbReference>
<evidence type="ECO:0000256" key="1">
    <source>
        <dbReference type="SAM" id="MobiDB-lite"/>
    </source>
</evidence>
<gene>
    <name evidence="2" type="ORF">OCHUTO_0359</name>
</gene>
<sequence length="398" mass="45454">MLNEESELDIRNLDFEYICKSIQDNIDLLVSNIDKNNFEQYIDQLSLAVHYTVQYGIRCGLPQIDSLLAAKLTKIHTELLEKAIKERNYQHICDIESISSYTCSNEVTAHIRDMFGKDILIDDLNELIKIARENDNISLAKFASAAVLNKLQKVSKLSNDECKILDNAIKALSNISYGDDDLAMYIDYVFIFAIKNEDSQIIKNAKLLIATNNLNFEYIFKIIHNGANINSLVSNIDINDFEQFRDSFYFVHSATVQYYSTYGPNATYNRLLGKLTSMHTKALENAIKEHNYPHILDIISMTDALDNTKIKKALQDDILVDDLIEANHIAIENNNITLTQTIRDIMLNKSPEVLKMLPNDELKRFNIFYENIKEENANNDNPSDMELSLQGDNIISGS</sequence>
<reference evidence="2 3" key="1">
    <citation type="submission" date="2015-02" db="EMBL/GenBank/DDBJ databases">
        <title>Genome Sequencing of Rickettsiales.</title>
        <authorList>
            <person name="Daugherty S.C."/>
            <person name="Su Q."/>
            <person name="Abolude K."/>
            <person name="Beier-Sexton M."/>
            <person name="Carlyon J.A."/>
            <person name="Carter R."/>
            <person name="Day N.P."/>
            <person name="Dumler S.J."/>
            <person name="Dyachenko V."/>
            <person name="Godinez A."/>
            <person name="Kurtti T.J."/>
            <person name="Lichay M."/>
            <person name="Mullins K.E."/>
            <person name="Ott S."/>
            <person name="Pappas-Brown V."/>
            <person name="Paris D.H."/>
            <person name="Patel P."/>
            <person name="Richards A.L."/>
            <person name="Sadzewicz L."/>
            <person name="Sears K."/>
            <person name="Seidman D."/>
            <person name="Sengamalay N."/>
            <person name="Stenos J."/>
            <person name="Tallon L.J."/>
            <person name="Vincent G."/>
            <person name="Fraser C.M."/>
            <person name="Munderloh U."/>
            <person name="Dunning-Hotopp J.C."/>
        </authorList>
    </citation>
    <scope>NUCLEOTIDE SEQUENCE [LARGE SCALE GENOMIC DNA]</scope>
    <source>
        <strain evidence="2 3">Fuller</strain>
    </source>
</reference>
<evidence type="ECO:0000313" key="3">
    <source>
        <dbReference type="Proteomes" id="UP000033616"/>
    </source>
</evidence>